<dbReference type="Gene3D" id="3.20.20.80">
    <property type="entry name" value="Glycosidases"/>
    <property type="match status" value="1"/>
</dbReference>
<dbReference type="KEGG" id="fax:FUAX_49470"/>
<dbReference type="InterPro" id="IPR017853">
    <property type="entry name" value="GH"/>
</dbReference>
<dbReference type="Proteomes" id="UP001348817">
    <property type="component" value="Plasmid pFA5"/>
</dbReference>
<dbReference type="PANTHER" id="PTHR10357">
    <property type="entry name" value="ALPHA-AMYLASE FAMILY MEMBER"/>
    <property type="match status" value="1"/>
</dbReference>
<dbReference type="PANTHER" id="PTHR10357:SF210">
    <property type="entry name" value="MALTODEXTRIN GLUCOSIDASE"/>
    <property type="match status" value="1"/>
</dbReference>
<geneLocation type="plasmid" evidence="4 5">
    <name>pFA5</name>
</geneLocation>
<dbReference type="Gene3D" id="2.60.40.1180">
    <property type="entry name" value="Golgi alpha-mannosidase II"/>
    <property type="match status" value="1"/>
</dbReference>
<dbReference type="SMART" id="SM00642">
    <property type="entry name" value="Aamy"/>
    <property type="match status" value="1"/>
</dbReference>
<dbReference type="AlphaFoldDB" id="A0AAU9CTH2"/>
<dbReference type="SUPFAM" id="SSF51445">
    <property type="entry name" value="(Trans)glycosidases"/>
    <property type="match status" value="1"/>
</dbReference>
<dbReference type="PROSITE" id="PS51257">
    <property type="entry name" value="PROKAR_LIPOPROTEIN"/>
    <property type="match status" value="1"/>
</dbReference>
<feature type="domain" description="Glycosyl hydrolase family 13 catalytic" evidence="3">
    <location>
        <begin position="41"/>
        <end position="534"/>
    </location>
</feature>
<dbReference type="GO" id="GO:0016798">
    <property type="term" value="F:hydrolase activity, acting on glycosyl bonds"/>
    <property type="evidence" value="ECO:0007669"/>
    <property type="project" value="UniProtKB-KW"/>
</dbReference>
<accession>A0AAU9CTH2</accession>
<gene>
    <name evidence="4" type="ORF">FUAX_49470</name>
</gene>
<evidence type="ECO:0000256" key="2">
    <source>
        <dbReference type="ARBA" id="ARBA00023295"/>
    </source>
</evidence>
<organism evidence="4 5">
    <name type="scientific">Fulvitalea axinellae</name>
    <dbReference type="NCBI Taxonomy" id="1182444"/>
    <lineage>
        <taxon>Bacteria</taxon>
        <taxon>Pseudomonadati</taxon>
        <taxon>Bacteroidota</taxon>
        <taxon>Cytophagia</taxon>
        <taxon>Cytophagales</taxon>
        <taxon>Persicobacteraceae</taxon>
        <taxon>Fulvitalea</taxon>
    </lineage>
</organism>
<dbReference type="CDD" id="cd11338">
    <property type="entry name" value="AmyAc_CMD"/>
    <property type="match status" value="1"/>
</dbReference>
<keyword evidence="4" id="KW-0614">Plasmid</keyword>
<evidence type="ECO:0000313" key="5">
    <source>
        <dbReference type="Proteomes" id="UP001348817"/>
    </source>
</evidence>
<sequence>MTRVWIFFIALIVTTSCDAPQENKTAFEDPPVWAREAIWYQIFPERFANGDPTNDPQPEDMLMAWPGAAPEGWKISNWTKDWYATDEWESAYTDDFYRSVQLRRYGGDIQGIIDKLDYLEDLGITALYINPMNDAPSLHKYDARSYRHIDRNFGPNPTKDKAIAESEDPTDPDTWQFTSADQLFLNLIDKAHKKGMKVVLDYSWNHTGVSFWAWQDVLKKQKASKYASWYEIESFDNPETEENEFAYTGWAGVETLPELKKVDVVNRKHGHPYEGYIYDPVKEHIFNVSKRWMDPNGDGDTSDGVDGYRLDVADQIPMGFWRDYRKFVRSVNPDFYLIGEIWWEEWPDHLMDPRPYMQGDIFDAVMHYQWYKPARKFFAQTAEGMTASEFVQELKMTQKGIAPAMSQAMMNLTASHDSPRFSSSLYNADRPYKNGVNPRDNKGYKLEKPDARTKHLQKMLLMQQFTFIGSPQIWNGDELGMWGADDPDNRKPIIWPEMEFETEKEAPFGINKPANEVRADLELLDYYKRLIKIRKENKALSYGELNFLKTDNKNLFLGYRRTLDKEEVLVLFNRSETERSLSFPKIKGVYKDAFTGEQVTPSKTVNIARLAGRILIK</sequence>
<proteinExistence type="predicted"/>
<dbReference type="Pfam" id="PF00128">
    <property type="entry name" value="Alpha-amylase"/>
    <property type="match status" value="2"/>
</dbReference>
<evidence type="ECO:0000313" key="4">
    <source>
        <dbReference type="EMBL" id="BDD12515.1"/>
    </source>
</evidence>
<dbReference type="InterPro" id="IPR006047">
    <property type="entry name" value="GH13_cat_dom"/>
</dbReference>
<dbReference type="RefSeq" id="WP_338395835.1">
    <property type="nucleotide sequence ID" value="NZ_AP025319.1"/>
</dbReference>
<name>A0AAU9CTH2_9BACT</name>
<keyword evidence="1" id="KW-0378">Hydrolase</keyword>
<evidence type="ECO:0000256" key="1">
    <source>
        <dbReference type="ARBA" id="ARBA00022801"/>
    </source>
</evidence>
<keyword evidence="5" id="KW-1185">Reference proteome</keyword>
<dbReference type="InterPro" id="IPR013780">
    <property type="entry name" value="Glyco_hydro_b"/>
</dbReference>
<dbReference type="GO" id="GO:0005975">
    <property type="term" value="P:carbohydrate metabolic process"/>
    <property type="evidence" value="ECO:0007669"/>
    <property type="project" value="InterPro"/>
</dbReference>
<keyword evidence="2" id="KW-0326">Glycosidase</keyword>
<dbReference type="SUPFAM" id="SSF51011">
    <property type="entry name" value="Glycosyl hydrolase domain"/>
    <property type="match status" value="1"/>
</dbReference>
<protein>
    <submittedName>
        <fullName evidence="4">Alpha-amylase</fullName>
    </submittedName>
</protein>
<reference evidence="4 5" key="1">
    <citation type="submission" date="2021-12" db="EMBL/GenBank/DDBJ databases">
        <title>Genome sequencing of bacteria with rrn-lacking chromosome and rrn-plasmid.</title>
        <authorList>
            <person name="Anda M."/>
            <person name="Iwasaki W."/>
        </authorList>
    </citation>
    <scope>NUCLEOTIDE SEQUENCE [LARGE SCALE GENOMIC DNA]</scope>
    <source>
        <strain evidence="4 5">DSM 100852</strain>
        <plasmid evidence="4 5">pFA5</plasmid>
    </source>
</reference>
<evidence type="ECO:0000259" key="3">
    <source>
        <dbReference type="SMART" id="SM00642"/>
    </source>
</evidence>
<dbReference type="EMBL" id="AP025319">
    <property type="protein sequence ID" value="BDD12515.1"/>
    <property type="molecule type" value="Genomic_DNA"/>
</dbReference>